<evidence type="ECO:0008006" key="4">
    <source>
        <dbReference type="Google" id="ProtNLM"/>
    </source>
</evidence>
<name>A0A9Q9ICZ6_9ACTN</name>
<dbReference type="EMBL" id="CP073767">
    <property type="protein sequence ID" value="UWZ53491.1"/>
    <property type="molecule type" value="Genomic_DNA"/>
</dbReference>
<evidence type="ECO:0000313" key="2">
    <source>
        <dbReference type="EMBL" id="UWZ53491.1"/>
    </source>
</evidence>
<reference evidence="2" key="1">
    <citation type="submission" date="2021-04" db="EMBL/GenBank/DDBJ databases">
        <title>Dactylosporangium aurantiacum NRRL B-8018 full assembly.</title>
        <authorList>
            <person name="Hartkoorn R.C."/>
            <person name="Beaudoing E."/>
            <person name="Hot D."/>
        </authorList>
    </citation>
    <scope>NUCLEOTIDE SEQUENCE</scope>
    <source>
        <strain evidence="2">NRRL B-8018</strain>
    </source>
</reference>
<sequence length="174" mass="18360">MAPLVLRRARALHRSHWPTLLLLAVLLGLTGYGALQATITGGADLPGFLDGLTAGLRWTWAVLAALSALAAAALVALELPWLTGATEVTDRGIVLRGGGQAATIGWIDVDELRAVPSAGGHLYRVRTGVPMPRRPRLGLQGRREAWLGWHPGGDAPVAAVARAHLGVKYRGPRV</sequence>
<feature type="transmembrane region" description="Helical" evidence="1">
    <location>
        <begin position="58"/>
        <end position="77"/>
    </location>
</feature>
<dbReference type="Proteomes" id="UP001058003">
    <property type="component" value="Chromosome"/>
</dbReference>
<evidence type="ECO:0000313" key="3">
    <source>
        <dbReference type="Proteomes" id="UP001058003"/>
    </source>
</evidence>
<dbReference type="KEGG" id="daur:Daura_44320"/>
<evidence type="ECO:0000256" key="1">
    <source>
        <dbReference type="SAM" id="Phobius"/>
    </source>
</evidence>
<keyword evidence="1" id="KW-0472">Membrane</keyword>
<keyword evidence="1" id="KW-0812">Transmembrane</keyword>
<keyword evidence="3" id="KW-1185">Reference proteome</keyword>
<proteinExistence type="predicted"/>
<protein>
    <recommendedName>
        <fullName evidence="4">PH domain-containing protein</fullName>
    </recommendedName>
</protein>
<gene>
    <name evidence="2" type="ORF">Daura_44320</name>
</gene>
<organism evidence="2 3">
    <name type="scientific">Dactylosporangium aurantiacum</name>
    <dbReference type="NCBI Taxonomy" id="35754"/>
    <lineage>
        <taxon>Bacteria</taxon>
        <taxon>Bacillati</taxon>
        <taxon>Actinomycetota</taxon>
        <taxon>Actinomycetes</taxon>
        <taxon>Micromonosporales</taxon>
        <taxon>Micromonosporaceae</taxon>
        <taxon>Dactylosporangium</taxon>
    </lineage>
</organism>
<dbReference type="AlphaFoldDB" id="A0A9Q9ICZ6"/>
<keyword evidence="1" id="KW-1133">Transmembrane helix</keyword>
<accession>A0A9Q9ICZ6</accession>
<dbReference type="RefSeq" id="WP_033364015.1">
    <property type="nucleotide sequence ID" value="NZ_CP073767.1"/>
</dbReference>